<dbReference type="SMART" id="SM01250">
    <property type="entry name" value="KAT11"/>
    <property type="match status" value="1"/>
</dbReference>
<dbReference type="PANTHER" id="PTHR31571">
    <property type="entry name" value="ALTERED INHERITANCE OF MITOCHONDRIA PROTEIN 6"/>
    <property type="match status" value="1"/>
</dbReference>
<feature type="region of interest" description="Disordered" evidence="10">
    <location>
        <begin position="370"/>
        <end position="422"/>
    </location>
</feature>
<gene>
    <name evidence="11" type="ORF">M438DRAFT_400282</name>
</gene>
<dbReference type="GO" id="GO:0032931">
    <property type="term" value="F:histone H3K56 acetyltransferase activity"/>
    <property type="evidence" value="ECO:0007669"/>
    <property type="project" value="TreeGrafter"/>
</dbReference>
<comment type="subcellular location">
    <subcellularLocation>
        <location evidence="1">Nucleus</location>
    </subcellularLocation>
</comment>
<dbReference type="EMBL" id="KL585002">
    <property type="protein sequence ID" value="KEQ79867.1"/>
    <property type="molecule type" value="Genomic_DNA"/>
</dbReference>
<dbReference type="InterPro" id="IPR016849">
    <property type="entry name" value="Rtt109"/>
</dbReference>
<dbReference type="EC" id="2.3.1.48" evidence="2"/>
<keyword evidence="3" id="KW-0808">Transferase</keyword>
<protein>
    <recommendedName>
        <fullName evidence="2">histone acetyltransferase</fullName>
        <ecNumber evidence="2">2.3.1.48</ecNumber>
    </recommendedName>
</protein>
<evidence type="ECO:0000256" key="10">
    <source>
        <dbReference type="SAM" id="MobiDB-lite"/>
    </source>
</evidence>
<dbReference type="AlphaFoldDB" id="A0A074XCV6"/>
<dbReference type="HOGENOM" id="CLU_511984_0_0_1"/>
<dbReference type="InterPro" id="IPR013178">
    <property type="entry name" value="Histone_AcTrfase_Rtt109/CBP"/>
</dbReference>
<name>A0A074XCV6_AURPU</name>
<dbReference type="Pfam" id="PF08214">
    <property type="entry name" value="HAT_KAT11"/>
    <property type="match status" value="1"/>
</dbReference>
<dbReference type="RefSeq" id="XP_029756054.1">
    <property type="nucleotide sequence ID" value="XM_029909461.1"/>
</dbReference>
<keyword evidence="5" id="KW-0007">Acetylation</keyword>
<reference evidence="11 12" key="1">
    <citation type="journal article" date="2014" name="BMC Genomics">
        <title>Genome sequencing of four Aureobasidium pullulans varieties: biotechnological potential, stress tolerance, and description of new species.</title>
        <authorList>
            <person name="Gostin Ar C."/>
            <person name="Ohm R.A."/>
            <person name="Kogej T."/>
            <person name="Sonjak S."/>
            <person name="Turk M."/>
            <person name="Zajc J."/>
            <person name="Zalar P."/>
            <person name="Grube M."/>
            <person name="Sun H."/>
            <person name="Han J."/>
            <person name="Sharma A."/>
            <person name="Chiniquy J."/>
            <person name="Ngan C.Y."/>
            <person name="Lipzen A."/>
            <person name="Barry K."/>
            <person name="Grigoriev I.V."/>
            <person name="Gunde-Cimerman N."/>
        </authorList>
    </citation>
    <scope>NUCLEOTIDE SEQUENCE [LARGE SCALE GENOMIC DNA]</scope>
    <source>
        <strain evidence="11 12">EXF-150</strain>
    </source>
</reference>
<keyword evidence="12" id="KW-1185">Reference proteome</keyword>
<evidence type="ECO:0000256" key="6">
    <source>
        <dbReference type="ARBA" id="ARBA00023015"/>
    </source>
</evidence>
<evidence type="ECO:0000256" key="1">
    <source>
        <dbReference type="ARBA" id="ARBA00004123"/>
    </source>
</evidence>
<evidence type="ECO:0000313" key="12">
    <source>
        <dbReference type="Proteomes" id="UP000030706"/>
    </source>
</evidence>
<dbReference type="GO" id="GO:0006974">
    <property type="term" value="P:DNA damage response"/>
    <property type="evidence" value="ECO:0007669"/>
    <property type="project" value="UniProtKB-KW"/>
</dbReference>
<sequence>MAEDEASTSRAELCARLDKVLSAGSEYKIHHLSTPPTKSDALFAAPPGQRPQRTHCESHFLTLSIASPTSPSSSSSSIPTSSQTRGGHVFVYAIEILVYTTASLTTLFVSKADSTGYLNLKSAQPRQSPIRPVTSTFITWLAETRQRPAIPLVVSLFARAQDQYLFPGSVDHGAKHVLDDRQLVKWWCKTLDPVLRYPTTDDNYTTRAHVIVPGFDHHETTQFFPTSHRSDPVDNRRWQHGHPLLEIAPNPSAPPRCLVPHFPDDPKARYLDELDAEIPDSQPSQTLFSPSKKGSGMWKSIRTLDQFWDTMAFRQECCAGRMVGFIWLVFKPTRPSIQSLEDSVTNLNPATSFNADELLGAYLIPSSQESVGQATEATKSSPRKKSSRRKKLSGPIVPRQPKIKSSSSNMSSRSDKTISKEWPETGRGQIVLEHSAYTRVHDLLLRLDFSDADAATSSTRKWLTEVTAITIPTADWGTGITGSLPMMNQQQSVDGVVAPASGQVNDLSGMLIRKKRKNADDQTQPSAAVDAPAVNVLSASMIRKKPKVSNP</sequence>
<feature type="compositionally biased region" description="Basic and acidic residues" evidence="10">
    <location>
        <begin position="413"/>
        <end position="422"/>
    </location>
</feature>
<dbReference type="GO" id="GO:0005634">
    <property type="term" value="C:nucleus"/>
    <property type="evidence" value="ECO:0007669"/>
    <property type="project" value="UniProtKB-SubCell"/>
</dbReference>
<evidence type="ECO:0000256" key="8">
    <source>
        <dbReference type="ARBA" id="ARBA00023242"/>
    </source>
</evidence>
<dbReference type="InterPro" id="IPR051236">
    <property type="entry name" value="HAT_RTT109-like"/>
</dbReference>
<comment type="catalytic activity">
    <reaction evidence="9">
        <text>L-lysyl-[histone] + acetyl-CoA = N(6)-acetyl-L-lysyl-[histone] + CoA + H(+)</text>
        <dbReference type="Rhea" id="RHEA:21992"/>
        <dbReference type="Rhea" id="RHEA-COMP:9845"/>
        <dbReference type="Rhea" id="RHEA-COMP:11338"/>
        <dbReference type="ChEBI" id="CHEBI:15378"/>
        <dbReference type="ChEBI" id="CHEBI:29969"/>
        <dbReference type="ChEBI" id="CHEBI:57287"/>
        <dbReference type="ChEBI" id="CHEBI:57288"/>
        <dbReference type="ChEBI" id="CHEBI:61930"/>
        <dbReference type="EC" id="2.3.1.48"/>
    </reaction>
    <physiologicalReaction direction="left-to-right" evidence="9">
        <dbReference type="Rhea" id="RHEA:21993"/>
    </physiologicalReaction>
</comment>
<keyword evidence="8" id="KW-0539">Nucleus</keyword>
<evidence type="ECO:0000256" key="2">
    <source>
        <dbReference type="ARBA" id="ARBA00013184"/>
    </source>
</evidence>
<organism evidence="11 12">
    <name type="scientific">Aureobasidium pullulans EXF-150</name>
    <dbReference type="NCBI Taxonomy" id="1043002"/>
    <lineage>
        <taxon>Eukaryota</taxon>
        <taxon>Fungi</taxon>
        <taxon>Dikarya</taxon>
        <taxon>Ascomycota</taxon>
        <taxon>Pezizomycotina</taxon>
        <taxon>Dothideomycetes</taxon>
        <taxon>Dothideomycetidae</taxon>
        <taxon>Dothideales</taxon>
        <taxon>Saccotheciaceae</taxon>
        <taxon>Aureobasidium</taxon>
    </lineage>
</organism>
<proteinExistence type="predicted"/>
<feature type="compositionally biased region" description="Basic residues" evidence="10">
    <location>
        <begin position="381"/>
        <end position="392"/>
    </location>
</feature>
<dbReference type="PROSITE" id="PS51728">
    <property type="entry name" value="RTT109_HAT"/>
    <property type="match status" value="1"/>
</dbReference>
<dbReference type="OrthoDB" id="3361892at2759"/>
<dbReference type="PANTHER" id="PTHR31571:SF2">
    <property type="entry name" value="HISTONE ACETYLTRANSFERASE RTT109"/>
    <property type="match status" value="1"/>
</dbReference>
<evidence type="ECO:0000256" key="4">
    <source>
        <dbReference type="ARBA" id="ARBA00022763"/>
    </source>
</evidence>
<keyword evidence="6" id="KW-0805">Transcription regulation</keyword>
<dbReference type="GO" id="GO:0006355">
    <property type="term" value="P:regulation of DNA-templated transcription"/>
    <property type="evidence" value="ECO:0007669"/>
    <property type="project" value="InterPro"/>
</dbReference>
<accession>A0A074XCV6</accession>
<dbReference type="STRING" id="1043002.A0A074XCV6"/>
<evidence type="ECO:0000256" key="9">
    <source>
        <dbReference type="ARBA" id="ARBA00048940"/>
    </source>
</evidence>
<keyword evidence="7" id="KW-0804">Transcription</keyword>
<evidence type="ECO:0000256" key="7">
    <source>
        <dbReference type="ARBA" id="ARBA00023163"/>
    </source>
</evidence>
<dbReference type="Proteomes" id="UP000030706">
    <property type="component" value="Unassembled WGS sequence"/>
</dbReference>
<keyword evidence="4" id="KW-0227">DNA damage</keyword>
<evidence type="ECO:0000256" key="3">
    <source>
        <dbReference type="ARBA" id="ARBA00022679"/>
    </source>
</evidence>
<evidence type="ECO:0000313" key="11">
    <source>
        <dbReference type="EMBL" id="KEQ79867.1"/>
    </source>
</evidence>
<dbReference type="GeneID" id="40751767"/>
<evidence type="ECO:0000256" key="5">
    <source>
        <dbReference type="ARBA" id="ARBA00022990"/>
    </source>
</evidence>